<accession>A0A117NFW4</accession>
<proteinExistence type="predicted"/>
<gene>
    <name evidence="1" type="ORF">ABT39_MTgene2259</name>
</gene>
<geneLocation type="mitochondrion" evidence="1"/>
<evidence type="ECO:0000313" key="1">
    <source>
        <dbReference type="EMBL" id="KUM45905.1"/>
    </source>
</evidence>
<sequence length="196" mass="21817">MRRKIASLGRMELKQLELISIHLCMELVTLSHLIIRSVTFSSEHIDSDSTLTIIFLLLYCSINGLDLLMKWDSIYLVELINTTTMDAWLIEMLRFDPGLAAGLGYSATQLGYSGSVGLDGAGLHLELLDGLAYGTQAGFNNTFLRCHATCSTKQGRVDSIMPSLIVLRSARRFISCILVNYGFKFWVRGFAKLSLV</sequence>
<reference evidence="1" key="1">
    <citation type="journal article" date="2015" name="Genome Biol. Evol.">
        <title>Organellar Genomes of White Spruce (Picea glauca): Assembly and Annotation.</title>
        <authorList>
            <person name="Jackman S.D."/>
            <person name="Warren R.L."/>
            <person name="Gibb E.A."/>
            <person name="Vandervalk B.P."/>
            <person name="Mohamadi H."/>
            <person name="Chu J."/>
            <person name="Raymond A."/>
            <person name="Pleasance S."/>
            <person name="Coope R."/>
            <person name="Wildung M.R."/>
            <person name="Ritland C.E."/>
            <person name="Bousquet J."/>
            <person name="Jones S.J."/>
            <person name="Bohlmann J."/>
            <person name="Birol I."/>
        </authorList>
    </citation>
    <scope>NUCLEOTIDE SEQUENCE [LARGE SCALE GENOMIC DNA]</scope>
    <source>
        <tissue evidence="1">Flushing bud</tissue>
    </source>
</reference>
<protein>
    <submittedName>
        <fullName evidence="1">Uncharacterized protein</fullName>
    </submittedName>
</protein>
<organism evidence="1">
    <name type="scientific">Picea glauca</name>
    <name type="common">White spruce</name>
    <name type="synonym">Pinus glauca</name>
    <dbReference type="NCBI Taxonomy" id="3330"/>
    <lineage>
        <taxon>Eukaryota</taxon>
        <taxon>Viridiplantae</taxon>
        <taxon>Streptophyta</taxon>
        <taxon>Embryophyta</taxon>
        <taxon>Tracheophyta</taxon>
        <taxon>Spermatophyta</taxon>
        <taxon>Pinopsida</taxon>
        <taxon>Pinidae</taxon>
        <taxon>Conifers I</taxon>
        <taxon>Pinales</taxon>
        <taxon>Pinaceae</taxon>
        <taxon>Picea</taxon>
    </lineage>
</organism>
<name>A0A117NFW4_PICGL</name>
<keyword evidence="1" id="KW-0496">Mitochondrion</keyword>
<comment type="caution">
    <text evidence="1">The sequence shown here is derived from an EMBL/GenBank/DDBJ whole genome shotgun (WGS) entry which is preliminary data.</text>
</comment>
<dbReference type="EMBL" id="LKAM01000015">
    <property type="protein sequence ID" value="KUM45905.1"/>
    <property type="molecule type" value="Genomic_DNA"/>
</dbReference>
<dbReference type="AlphaFoldDB" id="A0A117NFW4"/>